<gene>
    <name evidence="2" type="ORF">CLUMA_CG007394</name>
</gene>
<evidence type="ECO:0000313" key="3">
    <source>
        <dbReference type="Proteomes" id="UP000183832"/>
    </source>
</evidence>
<accession>A0A1J1I0Y7</accession>
<proteinExistence type="predicted"/>
<feature type="transmembrane region" description="Helical" evidence="1">
    <location>
        <begin position="6"/>
        <end position="27"/>
    </location>
</feature>
<reference evidence="2 3" key="1">
    <citation type="submission" date="2015-04" db="EMBL/GenBank/DDBJ databases">
        <authorList>
            <person name="Syromyatnikov M.Y."/>
            <person name="Popov V.N."/>
        </authorList>
    </citation>
    <scope>NUCLEOTIDE SEQUENCE [LARGE SCALE GENOMIC DNA]</scope>
</reference>
<keyword evidence="1" id="KW-0472">Membrane</keyword>
<name>A0A1J1I0Y7_9DIPT</name>
<dbReference type="EMBL" id="CVRI01000038">
    <property type="protein sequence ID" value="CRK93867.1"/>
    <property type="molecule type" value="Genomic_DNA"/>
</dbReference>
<dbReference type="Proteomes" id="UP000183832">
    <property type="component" value="Unassembled WGS sequence"/>
</dbReference>
<keyword evidence="3" id="KW-1185">Reference proteome</keyword>
<evidence type="ECO:0000256" key="1">
    <source>
        <dbReference type="SAM" id="Phobius"/>
    </source>
</evidence>
<protein>
    <submittedName>
        <fullName evidence="2">CLUMA_CG007394, isoform A</fullName>
    </submittedName>
</protein>
<evidence type="ECO:0000313" key="2">
    <source>
        <dbReference type="EMBL" id="CRK93867.1"/>
    </source>
</evidence>
<sequence length="82" mass="9473">MKRVESRWQLTFNFNSTVYLFILLSFLRRQQNKAGCAINKTLLKSHCLKAKATHSIAMIAIIHMNALLQTTNVHLGMSFRHD</sequence>
<keyword evidence="1" id="KW-1133">Transmembrane helix</keyword>
<dbReference type="AlphaFoldDB" id="A0A1J1I0Y7"/>
<organism evidence="2 3">
    <name type="scientific">Clunio marinus</name>
    <dbReference type="NCBI Taxonomy" id="568069"/>
    <lineage>
        <taxon>Eukaryota</taxon>
        <taxon>Metazoa</taxon>
        <taxon>Ecdysozoa</taxon>
        <taxon>Arthropoda</taxon>
        <taxon>Hexapoda</taxon>
        <taxon>Insecta</taxon>
        <taxon>Pterygota</taxon>
        <taxon>Neoptera</taxon>
        <taxon>Endopterygota</taxon>
        <taxon>Diptera</taxon>
        <taxon>Nematocera</taxon>
        <taxon>Chironomoidea</taxon>
        <taxon>Chironomidae</taxon>
        <taxon>Clunio</taxon>
    </lineage>
</organism>
<keyword evidence="1" id="KW-0812">Transmembrane</keyword>